<feature type="region of interest" description="Disordered" evidence="1">
    <location>
        <begin position="89"/>
        <end position="146"/>
    </location>
</feature>
<evidence type="ECO:0000256" key="1">
    <source>
        <dbReference type="SAM" id="MobiDB-lite"/>
    </source>
</evidence>
<feature type="compositionally biased region" description="Low complexity" evidence="1">
    <location>
        <begin position="110"/>
        <end position="125"/>
    </location>
</feature>
<feature type="region of interest" description="Disordered" evidence="1">
    <location>
        <begin position="1"/>
        <end position="57"/>
    </location>
</feature>
<proteinExistence type="predicted"/>
<keyword evidence="2" id="KW-0472">Membrane</keyword>
<evidence type="ECO:0000313" key="3">
    <source>
        <dbReference type="EMBL" id="GAA2427972.1"/>
    </source>
</evidence>
<sequence length="259" mass="26331">MRPAPGPPPRGERRRALRAGRATRRPGPGRRTAGRHRAGAGRHRAARPPQAVHDGPDPRRVRLLVLIGVVACAVVLPLAVASAGSAGFGAAVGSAGEEGRPAARFPARSGDTAAPAGGDAALPGDGKARAARPAPSPPRLDPGRATAVRCGPEIAAPGGVEAQTCVLTQGEETWARTYYRNLTGDALHAVLSLLGPGSRAVRLHCAVGAGGEPGLCETPRERLRAAPAAYTAVTEFARRTGSGPLLLRSASNSPVETGS</sequence>
<organism evidence="3 4">
    <name type="scientific">Streptomyces glaucus</name>
    <dbReference type="NCBI Taxonomy" id="284029"/>
    <lineage>
        <taxon>Bacteria</taxon>
        <taxon>Bacillati</taxon>
        <taxon>Actinomycetota</taxon>
        <taxon>Actinomycetes</taxon>
        <taxon>Kitasatosporales</taxon>
        <taxon>Streptomycetaceae</taxon>
        <taxon>Streptomyces</taxon>
    </lineage>
</organism>
<protein>
    <recommendedName>
        <fullName evidence="5">Secreted protein</fullName>
    </recommendedName>
</protein>
<accession>A0ABN3JGW3</accession>
<feature type="compositionally biased region" description="Basic residues" evidence="1">
    <location>
        <begin position="12"/>
        <end position="46"/>
    </location>
</feature>
<feature type="transmembrane region" description="Helical" evidence="2">
    <location>
        <begin position="63"/>
        <end position="84"/>
    </location>
</feature>
<keyword evidence="4" id="KW-1185">Reference proteome</keyword>
<evidence type="ECO:0008006" key="5">
    <source>
        <dbReference type="Google" id="ProtNLM"/>
    </source>
</evidence>
<evidence type="ECO:0000256" key="2">
    <source>
        <dbReference type="SAM" id="Phobius"/>
    </source>
</evidence>
<name>A0ABN3JGW3_9ACTN</name>
<evidence type="ECO:0000313" key="4">
    <source>
        <dbReference type="Proteomes" id="UP001500460"/>
    </source>
</evidence>
<gene>
    <name evidence="3" type="ORF">GCM10010421_14510</name>
</gene>
<reference evidence="3 4" key="1">
    <citation type="journal article" date="2019" name="Int. J. Syst. Evol. Microbiol.">
        <title>The Global Catalogue of Microorganisms (GCM) 10K type strain sequencing project: providing services to taxonomists for standard genome sequencing and annotation.</title>
        <authorList>
            <consortium name="The Broad Institute Genomics Platform"/>
            <consortium name="The Broad Institute Genome Sequencing Center for Infectious Disease"/>
            <person name="Wu L."/>
            <person name="Ma J."/>
        </authorList>
    </citation>
    <scope>NUCLEOTIDE SEQUENCE [LARGE SCALE GENOMIC DNA]</scope>
    <source>
        <strain evidence="3 4">JCM 6922</strain>
    </source>
</reference>
<dbReference type="EMBL" id="BAAATK010000006">
    <property type="protein sequence ID" value="GAA2427972.1"/>
    <property type="molecule type" value="Genomic_DNA"/>
</dbReference>
<comment type="caution">
    <text evidence="3">The sequence shown here is derived from an EMBL/GenBank/DDBJ whole genome shotgun (WGS) entry which is preliminary data.</text>
</comment>
<dbReference type="Proteomes" id="UP001500460">
    <property type="component" value="Unassembled WGS sequence"/>
</dbReference>
<keyword evidence="2" id="KW-0812">Transmembrane</keyword>
<keyword evidence="2" id="KW-1133">Transmembrane helix</keyword>